<feature type="chain" id="PRO_5038805216" description="DUF4232 domain-containing protein" evidence="1">
    <location>
        <begin position="23"/>
        <end position="268"/>
    </location>
</feature>
<protein>
    <recommendedName>
        <fullName evidence="2">DUF4232 domain-containing protein</fullName>
    </recommendedName>
</protein>
<dbReference type="HOGENOM" id="CLU_1037276_0_0_11"/>
<evidence type="ECO:0000313" key="4">
    <source>
        <dbReference type="Proteomes" id="UP000002484"/>
    </source>
</evidence>
<reference evidence="3 4" key="1">
    <citation type="submission" date="2010-10" db="EMBL/GenBank/DDBJ databases">
        <title>Complete sequence of Frankia sp. EuI1c.</title>
        <authorList>
            <consortium name="US DOE Joint Genome Institute"/>
            <person name="Lucas S."/>
            <person name="Copeland A."/>
            <person name="Lapidus A."/>
            <person name="Cheng J.-F."/>
            <person name="Bruce D."/>
            <person name="Goodwin L."/>
            <person name="Pitluck S."/>
            <person name="Chertkov O."/>
            <person name="Detter J.C."/>
            <person name="Han C."/>
            <person name="Tapia R."/>
            <person name="Land M."/>
            <person name="Hauser L."/>
            <person name="Jeffries C."/>
            <person name="Kyrpides N."/>
            <person name="Ivanova N."/>
            <person name="Mikhailova N."/>
            <person name="Beauchemin N."/>
            <person name="Sen A."/>
            <person name="Sur S.A."/>
            <person name="Gtari M."/>
            <person name="Wall L."/>
            <person name="Tisa L."/>
            <person name="Woyke T."/>
        </authorList>
    </citation>
    <scope>NUCLEOTIDE SEQUENCE [LARGE SCALE GENOMIC DNA]</scope>
    <source>
        <strain evidence="4">DSM 45817 / CECT 9037 / EuI1c</strain>
    </source>
</reference>
<feature type="signal peptide" evidence="1">
    <location>
        <begin position="1"/>
        <end position="22"/>
    </location>
</feature>
<sequence length="268" mass="26214" precursor="true">MRTDRVWAPPAHWRSCTAVALAAFGLAAAAGCGSPATEAGTATVTASRSDYRPVAPLPARVLPATLSTAAVASDAVATEAAIPVAASDEAAAGAPSDTATAAAAASPSVAQTTDLSPPAAVVAAAPVCPPRGLTGALRHTEGTAGHVYNDLVLRNKGSVACRLTGYPDVRFVDADGAVFGAPADDTDDGPATAVLLPAGGTATAMLRITQAGIQRGCTAASQTRLAAALRVTPPDGGAVTLSVPLSGGITACVSSSVRQLLIGPLTST</sequence>
<dbReference type="STRING" id="298654.FraEuI1c_0054"/>
<keyword evidence="4" id="KW-1185">Reference proteome</keyword>
<dbReference type="PROSITE" id="PS51257">
    <property type="entry name" value="PROKAR_LIPOPROTEIN"/>
    <property type="match status" value="1"/>
</dbReference>
<dbReference type="Pfam" id="PF14016">
    <property type="entry name" value="DUF4232"/>
    <property type="match status" value="1"/>
</dbReference>
<keyword evidence="1" id="KW-0732">Signal</keyword>
<evidence type="ECO:0000259" key="2">
    <source>
        <dbReference type="Pfam" id="PF14016"/>
    </source>
</evidence>
<feature type="domain" description="DUF4232" evidence="2">
    <location>
        <begin position="128"/>
        <end position="260"/>
    </location>
</feature>
<dbReference type="AlphaFoldDB" id="E3J3E0"/>
<dbReference type="KEGG" id="fri:FraEuI1c_0054"/>
<proteinExistence type="predicted"/>
<evidence type="ECO:0000313" key="3">
    <source>
        <dbReference type="EMBL" id="ADP78142.1"/>
    </source>
</evidence>
<dbReference type="InterPro" id="IPR025326">
    <property type="entry name" value="DUF4232"/>
</dbReference>
<dbReference type="RefSeq" id="WP_013421265.1">
    <property type="nucleotide sequence ID" value="NC_014666.1"/>
</dbReference>
<dbReference type="Proteomes" id="UP000002484">
    <property type="component" value="Chromosome"/>
</dbReference>
<accession>E3J3E0</accession>
<gene>
    <name evidence="3" type="ordered locus">FraEuI1c_0054</name>
</gene>
<evidence type="ECO:0000256" key="1">
    <source>
        <dbReference type="SAM" id="SignalP"/>
    </source>
</evidence>
<dbReference type="OrthoDB" id="3268346at2"/>
<name>E3J3E0_PSEI1</name>
<dbReference type="InParanoid" id="E3J3E0"/>
<dbReference type="EMBL" id="CP002299">
    <property type="protein sequence ID" value="ADP78142.1"/>
    <property type="molecule type" value="Genomic_DNA"/>
</dbReference>
<organism evidence="3 4">
    <name type="scientific">Pseudofrankia inefficax (strain DSM 45817 / CECT 9037 / DDB 130130 / EuI1c)</name>
    <name type="common">Frankia inefficax</name>
    <dbReference type="NCBI Taxonomy" id="298654"/>
    <lineage>
        <taxon>Bacteria</taxon>
        <taxon>Bacillati</taxon>
        <taxon>Actinomycetota</taxon>
        <taxon>Actinomycetes</taxon>
        <taxon>Frankiales</taxon>
        <taxon>Frankiaceae</taxon>
        <taxon>Pseudofrankia</taxon>
    </lineage>
</organism>